<keyword evidence="2" id="KW-1185">Reference proteome</keyword>
<proteinExistence type="predicted"/>
<dbReference type="EMBL" id="CP144913">
    <property type="protein sequence ID" value="WXB76446.1"/>
    <property type="molecule type" value="Genomic_DNA"/>
</dbReference>
<organism evidence="1 2">
    <name type="scientific">Janibacter alittae</name>
    <dbReference type="NCBI Taxonomy" id="3115209"/>
    <lineage>
        <taxon>Bacteria</taxon>
        <taxon>Bacillati</taxon>
        <taxon>Actinomycetota</taxon>
        <taxon>Actinomycetes</taxon>
        <taxon>Micrococcales</taxon>
        <taxon>Intrasporangiaceae</taxon>
        <taxon>Janibacter</taxon>
    </lineage>
</organism>
<dbReference type="InterPro" id="IPR038084">
    <property type="entry name" value="PduO/GlcC-like_sf"/>
</dbReference>
<dbReference type="SUPFAM" id="SSF143744">
    <property type="entry name" value="GlcG-like"/>
    <property type="match status" value="1"/>
</dbReference>
<evidence type="ECO:0000313" key="1">
    <source>
        <dbReference type="EMBL" id="WXB76446.1"/>
    </source>
</evidence>
<accession>A0ABZ2MHA2</accession>
<dbReference type="PANTHER" id="PTHR34309:SF1">
    <property type="entry name" value="PROTEIN GLCG"/>
    <property type="match status" value="1"/>
</dbReference>
<dbReference type="Pfam" id="PF03928">
    <property type="entry name" value="HbpS-like"/>
    <property type="match status" value="1"/>
</dbReference>
<reference evidence="1 2" key="1">
    <citation type="submission" date="2024-02" db="EMBL/GenBank/DDBJ databases">
        <title>Janibacter sp. nov., isolated from gut of marine sandworm.</title>
        <authorList>
            <person name="Kim B."/>
            <person name="Jun M.O."/>
            <person name="Shin N.-R."/>
        </authorList>
    </citation>
    <scope>NUCLEOTIDE SEQUENCE [LARGE SCALE GENOMIC DNA]</scope>
    <source>
        <strain evidence="1 2">A1S7</strain>
    </source>
</reference>
<dbReference type="Gene3D" id="3.30.450.150">
    <property type="entry name" value="Haem-degrading domain"/>
    <property type="match status" value="1"/>
</dbReference>
<dbReference type="InterPro" id="IPR005624">
    <property type="entry name" value="PduO/GlcC-like"/>
</dbReference>
<dbReference type="InterPro" id="IPR052517">
    <property type="entry name" value="GlcG_carb_metab_protein"/>
</dbReference>
<protein>
    <submittedName>
        <fullName evidence="1">Heme-binding protein</fullName>
    </submittedName>
</protein>
<dbReference type="PANTHER" id="PTHR34309">
    <property type="entry name" value="SLR1406 PROTEIN"/>
    <property type="match status" value="1"/>
</dbReference>
<name>A0ABZ2MHA2_9MICO</name>
<gene>
    <name evidence="1" type="ORF">V1351_16105</name>
</gene>
<evidence type="ECO:0000313" key="2">
    <source>
        <dbReference type="Proteomes" id="UP001382727"/>
    </source>
</evidence>
<dbReference type="RefSeq" id="WP_338749429.1">
    <property type="nucleotide sequence ID" value="NZ_CP144913.1"/>
</dbReference>
<sequence length="142" mass="13866">MDHVRSSAVLTLAGARAALDAALAHATEHGLRMNIAVVDTGGSLLAFARMDGAFVHSGPIAIDKACTTVGFGGAPTARLYEALAGEDAVIRGIGNRPGVAAFGGGVPIHVEGELVGAIGASGGSAQEDEQVAAAGAAAVATH</sequence>
<dbReference type="Proteomes" id="UP001382727">
    <property type="component" value="Chromosome"/>
</dbReference>